<evidence type="ECO:0000313" key="1">
    <source>
        <dbReference type="EMBL" id="EGO63279.1"/>
    </source>
</evidence>
<comment type="caution">
    <text evidence="1">The sequence shown here is derived from an EMBL/GenBank/DDBJ whole genome shotgun (WGS) entry which is preliminary data.</text>
</comment>
<dbReference type="AlphaFoldDB" id="F7NKZ9"/>
<sequence>MKLMHNKITKPGFTVKSGESSLNGEIVSQVAGYGRISSMEIEGVIGDYIKDATCICTDAGKNFITYAKEKELEHYVLNVRRGESVKGSSCRISR</sequence>
<proteinExistence type="predicted"/>
<dbReference type="EMBL" id="AFGF01000122">
    <property type="protein sequence ID" value="EGO63279.1"/>
    <property type="molecule type" value="Genomic_DNA"/>
</dbReference>
<organism evidence="1 2">
    <name type="scientific">Acetonema longum DSM 6540</name>
    <dbReference type="NCBI Taxonomy" id="1009370"/>
    <lineage>
        <taxon>Bacteria</taxon>
        <taxon>Bacillati</taxon>
        <taxon>Bacillota</taxon>
        <taxon>Negativicutes</taxon>
        <taxon>Acetonemataceae</taxon>
        <taxon>Acetonema</taxon>
    </lineage>
</organism>
<reference evidence="1 2" key="1">
    <citation type="journal article" date="2011" name="EMBO J.">
        <title>Structural diversity of bacterial flagellar motors.</title>
        <authorList>
            <person name="Chen S."/>
            <person name="Beeby M."/>
            <person name="Murphy G.E."/>
            <person name="Leadbetter J.R."/>
            <person name="Hendrixson D.R."/>
            <person name="Briegel A."/>
            <person name="Li Z."/>
            <person name="Shi J."/>
            <person name="Tocheva E.I."/>
            <person name="Muller A."/>
            <person name="Dobro M.J."/>
            <person name="Jensen G.J."/>
        </authorList>
    </citation>
    <scope>NUCLEOTIDE SEQUENCE [LARGE SCALE GENOMIC DNA]</scope>
    <source>
        <strain evidence="1 2">DSM 6540</strain>
    </source>
</reference>
<name>F7NKZ9_9FIRM</name>
<keyword evidence="2" id="KW-1185">Reference proteome</keyword>
<gene>
    <name evidence="1" type="ORF">ALO_13857</name>
</gene>
<accession>F7NKZ9</accession>
<evidence type="ECO:0000313" key="2">
    <source>
        <dbReference type="Proteomes" id="UP000003240"/>
    </source>
</evidence>
<dbReference type="STRING" id="1009370.ALO_13857"/>
<protein>
    <submittedName>
        <fullName evidence="1">Uncharacterized protein</fullName>
    </submittedName>
</protein>
<dbReference type="Proteomes" id="UP000003240">
    <property type="component" value="Unassembled WGS sequence"/>
</dbReference>